<feature type="compositionally biased region" description="Basic residues" evidence="9">
    <location>
        <begin position="312"/>
        <end position="332"/>
    </location>
</feature>
<evidence type="ECO:0000256" key="7">
    <source>
        <dbReference type="ARBA" id="ARBA00048336"/>
    </source>
</evidence>
<dbReference type="Proteomes" id="UP001150062">
    <property type="component" value="Unassembled WGS sequence"/>
</dbReference>
<evidence type="ECO:0000313" key="12">
    <source>
        <dbReference type="Proteomes" id="UP001150062"/>
    </source>
</evidence>
<feature type="domain" description="Serine/threonine specific protein phosphatases" evidence="10">
    <location>
        <begin position="121"/>
        <end position="126"/>
    </location>
</feature>
<comment type="catalytic activity">
    <reaction evidence="6">
        <text>O-phospho-L-seryl-[protein] + H2O = L-seryl-[protein] + phosphate</text>
        <dbReference type="Rhea" id="RHEA:20629"/>
        <dbReference type="Rhea" id="RHEA-COMP:9863"/>
        <dbReference type="Rhea" id="RHEA-COMP:11604"/>
        <dbReference type="ChEBI" id="CHEBI:15377"/>
        <dbReference type="ChEBI" id="CHEBI:29999"/>
        <dbReference type="ChEBI" id="CHEBI:43474"/>
        <dbReference type="ChEBI" id="CHEBI:83421"/>
        <dbReference type="EC" id="3.1.3.16"/>
    </reaction>
</comment>
<dbReference type="InterPro" id="IPR006186">
    <property type="entry name" value="Ser/Thr-sp_prot-phosphatase"/>
</dbReference>
<reference evidence="11" key="1">
    <citation type="submission" date="2022-08" db="EMBL/GenBank/DDBJ databases">
        <title>Novel sulfate-reducing endosymbionts in the free-living metamonad Anaeramoeba.</title>
        <authorList>
            <person name="Jerlstrom-Hultqvist J."/>
            <person name="Cepicka I."/>
            <person name="Gallot-Lavallee L."/>
            <person name="Salas-Leiva D."/>
            <person name="Curtis B.A."/>
            <person name="Zahonova K."/>
            <person name="Pipaliya S."/>
            <person name="Dacks J."/>
            <person name="Roger A.J."/>
        </authorList>
    </citation>
    <scope>NUCLEOTIDE SEQUENCE</scope>
    <source>
        <strain evidence="11">Schooner1</strain>
    </source>
</reference>
<comment type="similarity">
    <text evidence="8">Belongs to the PPP phosphatase family.</text>
</comment>
<evidence type="ECO:0000256" key="8">
    <source>
        <dbReference type="RuleBase" id="RU004273"/>
    </source>
</evidence>
<evidence type="ECO:0000256" key="1">
    <source>
        <dbReference type="ARBA" id="ARBA00001936"/>
    </source>
</evidence>
<evidence type="ECO:0000256" key="4">
    <source>
        <dbReference type="ARBA" id="ARBA00022912"/>
    </source>
</evidence>
<gene>
    <name evidence="11" type="ORF">M0813_13277</name>
</gene>
<comment type="cofactor">
    <cofactor evidence="1">
        <name>Mn(2+)</name>
        <dbReference type="ChEBI" id="CHEBI:29035"/>
    </cofactor>
</comment>
<dbReference type="SMART" id="SM00156">
    <property type="entry name" value="PP2Ac"/>
    <property type="match status" value="1"/>
</dbReference>
<keyword evidence="12" id="KW-1185">Reference proteome</keyword>
<feature type="region of interest" description="Disordered" evidence="9">
    <location>
        <begin position="306"/>
        <end position="332"/>
    </location>
</feature>
<dbReference type="InterPro" id="IPR050341">
    <property type="entry name" value="PP1_catalytic_subunit"/>
</dbReference>
<dbReference type="EMBL" id="JAOAOG010000028">
    <property type="protein sequence ID" value="KAJ6253859.1"/>
    <property type="molecule type" value="Genomic_DNA"/>
</dbReference>
<dbReference type="Pfam" id="PF16891">
    <property type="entry name" value="STPPase_N"/>
    <property type="match status" value="1"/>
</dbReference>
<sequence length="332" mass="38587">MEDFKLVLNSMISRLRKITKKTQNNRNLRLRKNEIYLLIEHAKEIMLNQSTLLEICAPIKICGDIHAQYFDLLQFFEKEGHPPKSNYLFLGDLIDRGKMNTETICLLLCYKVKYPELFFLLRGNHECKSINLLYGFYDECTSKYSINLWHKFSELFDCFPLAAIINDKIFCVHGGLSPNLKRPSDIKKIERPVKVPEKGLVLDLLWSDPSEDVIGWGESDRGVSYHFGKDIIEKFIDENDYDLICRAHQVVEYGYEFFSNERNLVTIFSAPNYCGEFDNSGAMMKVDEELVCSFYILKGGLNGNGTKNKSNSGKKKKRNYKKTKYSHKNQQM</sequence>
<dbReference type="PANTHER" id="PTHR11668:SF300">
    <property type="entry name" value="SERINE_THREONINE-PROTEIN PHOSPHATASE"/>
    <property type="match status" value="1"/>
</dbReference>
<keyword evidence="5" id="KW-0464">Manganese</keyword>
<protein>
    <recommendedName>
        <fullName evidence="8">Serine/threonine-protein phosphatase</fullName>
        <ecNumber evidence="8">3.1.3.16</ecNumber>
    </recommendedName>
</protein>
<keyword evidence="3 8" id="KW-0378">Hydrolase</keyword>
<dbReference type="InterPro" id="IPR029052">
    <property type="entry name" value="Metallo-depent_PP-like"/>
</dbReference>
<dbReference type="SUPFAM" id="SSF56300">
    <property type="entry name" value="Metallo-dependent phosphatases"/>
    <property type="match status" value="1"/>
</dbReference>
<evidence type="ECO:0000256" key="2">
    <source>
        <dbReference type="ARBA" id="ARBA00022723"/>
    </source>
</evidence>
<keyword evidence="2" id="KW-0479">Metal-binding</keyword>
<comment type="catalytic activity">
    <reaction evidence="7 8">
        <text>O-phospho-L-threonyl-[protein] + H2O = L-threonyl-[protein] + phosphate</text>
        <dbReference type="Rhea" id="RHEA:47004"/>
        <dbReference type="Rhea" id="RHEA-COMP:11060"/>
        <dbReference type="Rhea" id="RHEA-COMP:11605"/>
        <dbReference type="ChEBI" id="CHEBI:15377"/>
        <dbReference type="ChEBI" id="CHEBI:30013"/>
        <dbReference type="ChEBI" id="CHEBI:43474"/>
        <dbReference type="ChEBI" id="CHEBI:61977"/>
        <dbReference type="EC" id="3.1.3.16"/>
    </reaction>
</comment>
<dbReference type="Pfam" id="PF00149">
    <property type="entry name" value="Metallophos"/>
    <property type="match status" value="1"/>
</dbReference>
<evidence type="ECO:0000259" key="10">
    <source>
        <dbReference type="PROSITE" id="PS00125"/>
    </source>
</evidence>
<dbReference type="InterPro" id="IPR004843">
    <property type="entry name" value="Calcineurin-like_PHP"/>
</dbReference>
<evidence type="ECO:0000313" key="11">
    <source>
        <dbReference type="EMBL" id="KAJ6253859.1"/>
    </source>
</evidence>
<evidence type="ECO:0000256" key="3">
    <source>
        <dbReference type="ARBA" id="ARBA00022801"/>
    </source>
</evidence>
<keyword evidence="4" id="KW-0904">Protein phosphatase</keyword>
<accession>A0ABQ8ZB24</accession>
<dbReference type="EC" id="3.1.3.16" evidence="8"/>
<evidence type="ECO:0000256" key="5">
    <source>
        <dbReference type="ARBA" id="ARBA00023211"/>
    </source>
</evidence>
<dbReference type="InterPro" id="IPR031675">
    <property type="entry name" value="STPPase_N"/>
</dbReference>
<proteinExistence type="inferred from homology"/>
<organism evidence="11 12">
    <name type="scientific">Anaeramoeba flamelloides</name>
    <dbReference type="NCBI Taxonomy" id="1746091"/>
    <lineage>
        <taxon>Eukaryota</taxon>
        <taxon>Metamonada</taxon>
        <taxon>Anaeramoebidae</taxon>
        <taxon>Anaeramoeba</taxon>
    </lineage>
</organism>
<dbReference type="PANTHER" id="PTHR11668">
    <property type="entry name" value="SERINE/THREONINE PROTEIN PHOSPHATASE"/>
    <property type="match status" value="1"/>
</dbReference>
<dbReference type="PROSITE" id="PS00125">
    <property type="entry name" value="SER_THR_PHOSPHATASE"/>
    <property type="match status" value="1"/>
</dbReference>
<evidence type="ECO:0000256" key="9">
    <source>
        <dbReference type="SAM" id="MobiDB-lite"/>
    </source>
</evidence>
<evidence type="ECO:0000256" key="6">
    <source>
        <dbReference type="ARBA" id="ARBA00047761"/>
    </source>
</evidence>
<comment type="caution">
    <text evidence="11">The sequence shown here is derived from an EMBL/GenBank/DDBJ whole genome shotgun (WGS) entry which is preliminary data.</text>
</comment>
<name>A0ABQ8ZB24_9EUKA</name>
<dbReference type="PRINTS" id="PR00114">
    <property type="entry name" value="STPHPHTASE"/>
</dbReference>
<dbReference type="Gene3D" id="3.60.21.10">
    <property type="match status" value="1"/>
</dbReference>